<dbReference type="PRINTS" id="PR01988">
    <property type="entry name" value="EXPORTERBACE"/>
</dbReference>
<evidence type="ECO:0000256" key="5">
    <source>
        <dbReference type="ARBA" id="ARBA00022989"/>
    </source>
</evidence>
<keyword evidence="9" id="KW-1185">Reference proteome</keyword>
<sequence>MRSPRTACPVRRSGLGWSPIRSDAPAFRPVQSAPEGTLNYLRLLRQRPVLVLWLAQSLSVLGDRLYALAVMWVVFTSTGSASLMGLVAVVESLPYIVLGTAGRHVVARFSTFGRLARVDAARALVAVSLPFLWSPDPWGVALLLFGVLLLGSLGALFDPNLGALVPDLVEPERVQEVTGLFDLTGRIARIAGPASIGLLLLAVSEVQLFALNGVTFAVSAVALGWLARRYAMAAGGGAFERPGKARSAVRAWPVVRAHPRVGLAVGLHGVALFCSAVTAVGMPALLATRYGTGAAVYGLVTAAVGVGALLGNPLASSRCSGSWMAVYCGAWAMQGVATACMGLVLDLPALLLLALVSGLVTPATSVTLRAHLGAFAPAERLRLMSVDQTVIRTGGTAGMLLLPFLVDASPRGAFVVGGGMVAGAALASLLVASRLLRPDAALPAPAAAQGHAVAAE</sequence>
<keyword evidence="5 7" id="KW-1133">Transmembrane helix</keyword>
<name>A0A5J6GAH0_STRKN</name>
<dbReference type="InterPro" id="IPR036259">
    <property type="entry name" value="MFS_trans_sf"/>
</dbReference>
<proteinExistence type="predicted"/>
<dbReference type="Pfam" id="PF05977">
    <property type="entry name" value="MFS_3"/>
    <property type="match status" value="1"/>
</dbReference>
<dbReference type="InterPro" id="IPR022324">
    <property type="entry name" value="Bacilysin_exporter_BacE_put"/>
</dbReference>
<feature type="transmembrane region" description="Helical" evidence="7">
    <location>
        <begin position="208"/>
        <end position="227"/>
    </location>
</feature>
<keyword evidence="2" id="KW-0813">Transport</keyword>
<keyword evidence="3" id="KW-1003">Cell membrane</keyword>
<feature type="transmembrane region" description="Helical" evidence="7">
    <location>
        <begin position="294"/>
        <end position="311"/>
    </location>
</feature>
<evidence type="ECO:0000256" key="1">
    <source>
        <dbReference type="ARBA" id="ARBA00004651"/>
    </source>
</evidence>
<keyword evidence="6 7" id="KW-0472">Membrane</keyword>
<organism evidence="8 9">
    <name type="scientific">Streptomyces kanamyceticus</name>
    <dbReference type="NCBI Taxonomy" id="1967"/>
    <lineage>
        <taxon>Bacteria</taxon>
        <taxon>Bacillati</taxon>
        <taxon>Actinomycetota</taxon>
        <taxon>Actinomycetes</taxon>
        <taxon>Kitasatosporales</taxon>
        <taxon>Streptomycetaceae</taxon>
        <taxon>Streptomyces</taxon>
    </lineage>
</organism>
<comment type="subcellular location">
    <subcellularLocation>
        <location evidence="1">Cell membrane</location>
        <topology evidence="1">Multi-pass membrane protein</topology>
    </subcellularLocation>
</comment>
<gene>
    <name evidence="8" type="ORF">CP970_17590</name>
</gene>
<dbReference type="InterPro" id="IPR010290">
    <property type="entry name" value="TM_effector"/>
</dbReference>
<accession>A0A5J6GAH0</accession>
<dbReference type="PANTHER" id="PTHR23513">
    <property type="entry name" value="INTEGRAL MEMBRANE EFFLUX PROTEIN-RELATED"/>
    <property type="match status" value="1"/>
</dbReference>
<evidence type="ECO:0000256" key="4">
    <source>
        <dbReference type="ARBA" id="ARBA00022692"/>
    </source>
</evidence>
<dbReference type="GO" id="GO:0005886">
    <property type="term" value="C:plasma membrane"/>
    <property type="evidence" value="ECO:0007669"/>
    <property type="project" value="UniProtKB-SubCell"/>
</dbReference>
<evidence type="ECO:0000256" key="3">
    <source>
        <dbReference type="ARBA" id="ARBA00022475"/>
    </source>
</evidence>
<evidence type="ECO:0000256" key="2">
    <source>
        <dbReference type="ARBA" id="ARBA00022448"/>
    </source>
</evidence>
<dbReference type="CDD" id="cd06173">
    <property type="entry name" value="MFS_MefA_like"/>
    <property type="match status" value="1"/>
</dbReference>
<feature type="transmembrane region" description="Helical" evidence="7">
    <location>
        <begin position="138"/>
        <end position="157"/>
    </location>
</feature>
<feature type="transmembrane region" description="Helical" evidence="7">
    <location>
        <begin position="412"/>
        <end position="432"/>
    </location>
</feature>
<evidence type="ECO:0000313" key="9">
    <source>
        <dbReference type="Proteomes" id="UP000325529"/>
    </source>
</evidence>
<feature type="transmembrane region" description="Helical" evidence="7">
    <location>
        <begin position="389"/>
        <end position="406"/>
    </location>
</feature>
<feature type="transmembrane region" description="Helical" evidence="7">
    <location>
        <begin position="323"/>
        <end position="344"/>
    </location>
</feature>
<feature type="transmembrane region" description="Helical" evidence="7">
    <location>
        <begin position="350"/>
        <end position="368"/>
    </location>
</feature>
<protein>
    <submittedName>
        <fullName evidence="8">MFS transporter</fullName>
    </submittedName>
</protein>
<dbReference type="EMBL" id="CP023699">
    <property type="protein sequence ID" value="QEU92479.1"/>
    <property type="molecule type" value="Genomic_DNA"/>
</dbReference>
<evidence type="ECO:0000256" key="7">
    <source>
        <dbReference type="SAM" id="Phobius"/>
    </source>
</evidence>
<evidence type="ECO:0000313" key="8">
    <source>
        <dbReference type="EMBL" id="QEU92479.1"/>
    </source>
</evidence>
<dbReference type="SUPFAM" id="SSF103473">
    <property type="entry name" value="MFS general substrate transporter"/>
    <property type="match status" value="1"/>
</dbReference>
<evidence type="ECO:0000256" key="6">
    <source>
        <dbReference type="ARBA" id="ARBA00023136"/>
    </source>
</evidence>
<dbReference type="KEGG" id="ska:CP970_17590"/>
<feature type="transmembrane region" description="Helical" evidence="7">
    <location>
        <begin position="261"/>
        <end position="282"/>
    </location>
</feature>
<dbReference type="AlphaFoldDB" id="A0A5J6GAH0"/>
<keyword evidence="4 7" id="KW-0812">Transmembrane</keyword>
<dbReference type="PANTHER" id="PTHR23513:SF11">
    <property type="entry name" value="STAPHYLOFERRIN A TRANSPORTER"/>
    <property type="match status" value="1"/>
</dbReference>
<reference evidence="8 9" key="1">
    <citation type="submission" date="2017-09" db="EMBL/GenBank/DDBJ databases">
        <authorList>
            <person name="Lee N."/>
            <person name="Cho B.-K."/>
        </authorList>
    </citation>
    <scope>NUCLEOTIDE SEQUENCE [LARGE SCALE GENOMIC DNA]</scope>
    <source>
        <strain evidence="8 9">ATCC 12853</strain>
    </source>
</reference>
<dbReference type="Gene3D" id="1.20.1250.20">
    <property type="entry name" value="MFS general substrate transporter like domains"/>
    <property type="match status" value="2"/>
</dbReference>
<dbReference type="Proteomes" id="UP000325529">
    <property type="component" value="Chromosome"/>
</dbReference>